<accession>A0A7X9RRX2</accession>
<reference evidence="1 2" key="1">
    <citation type="submission" date="2020-04" db="EMBL/GenBank/DDBJ databases">
        <title>Flammeovirga sp. SR4, a novel species isolated from seawater.</title>
        <authorList>
            <person name="Wang X."/>
        </authorList>
    </citation>
    <scope>NUCLEOTIDE SEQUENCE [LARGE SCALE GENOMIC DNA]</scope>
    <source>
        <strain evidence="1 2">ATCC 23126</strain>
    </source>
</reference>
<gene>
    <name evidence="1" type="ORF">HHU12_01365</name>
</gene>
<dbReference type="Proteomes" id="UP000576082">
    <property type="component" value="Unassembled WGS sequence"/>
</dbReference>
<proteinExistence type="predicted"/>
<dbReference type="AlphaFoldDB" id="A0A7X9RRX2"/>
<comment type="caution">
    <text evidence="1">The sequence shown here is derived from an EMBL/GenBank/DDBJ whole genome shotgun (WGS) entry which is preliminary data.</text>
</comment>
<evidence type="ECO:0000313" key="2">
    <source>
        <dbReference type="Proteomes" id="UP000576082"/>
    </source>
</evidence>
<dbReference type="EMBL" id="JABANE010000002">
    <property type="protein sequence ID" value="NME66600.1"/>
    <property type="molecule type" value="Genomic_DNA"/>
</dbReference>
<sequence length="224" mass="26098">MFVDHSISSESVFDIAEMSCQEFLESFNCYPDFYQSFIQKYSYIIAYHGTNLDKEEIASIKKVGLKVPNPKFLLEKAKHKLILNTDSNEFKSQLIKEIDLFFEKPPFDTDQGVFLCIDRESLLEFDYHYLFGSEYLQNLAERLKMKFGVPFKNRLADSGKSALIKAKVPVDQVDSLSVEIIYDYWWGIDENECSILLKKGVTKDMILEIEEVPRPYDKYNMLLG</sequence>
<evidence type="ECO:0000313" key="1">
    <source>
        <dbReference type="EMBL" id="NME66600.1"/>
    </source>
</evidence>
<dbReference type="RefSeq" id="WP_169654346.1">
    <property type="nucleotide sequence ID" value="NZ_JABANE010000002.1"/>
</dbReference>
<protein>
    <submittedName>
        <fullName evidence="1">Uncharacterized protein</fullName>
    </submittedName>
</protein>
<organism evidence="1 2">
    <name type="scientific">Flammeovirga aprica JL-4</name>
    <dbReference type="NCBI Taxonomy" id="694437"/>
    <lineage>
        <taxon>Bacteria</taxon>
        <taxon>Pseudomonadati</taxon>
        <taxon>Bacteroidota</taxon>
        <taxon>Cytophagia</taxon>
        <taxon>Cytophagales</taxon>
        <taxon>Flammeovirgaceae</taxon>
        <taxon>Flammeovirga</taxon>
    </lineage>
</organism>
<keyword evidence="2" id="KW-1185">Reference proteome</keyword>
<name>A0A7X9RRX2_9BACT</name>